<keyword evidence="2" id="KW-1185">Reference proteome</keyword>
<gene>
    <name evidence="1" type="ORF">POM88_044494</name>
</gene>
<evidence type="ECO:0000313" key="2">
    <source>
        <dbReference type="Proteomes" id="UP001237642"/>
    </source>
</evidence>
<dbReference type="AlphaFoldDB" id="A0AAD8H2X1"/>
<reference evidence="1" key="2">
    <citation type="submission" date="2023-05" db="EMBL/GenBank/DDBJ databases">
        <authorList>
            <person name="Schelkunov M.I."/>
        </authorList>
    </citation>
    <scope>NUCLEOTIDE SEQUENCE</scope>
    <source>
        <strain evidence="1">Hsosn_3</strain>
        <tissue evidence="1">Leaf</tissue>
    </source>
</reference>
<dbReference type="EMBL" id="JAUIZM010000010">
    <property type="protein sequence ID" value="KAK1360020.1"/>
    <property type="molecule type" value="Genomic_DNA"/>
</dbReference>
<reference evidence="1" key="1">
    <citation type="submission" date="2023-02" db="EMBL/GenBank/DDBJ databases">
        <title>Genome of toxic invasive species Heracleum sosnowskyi carries increased number of genes despite the absence of recent whole-genome duplications.</title>
        <authorList>
            <person name="Schelkunov M."/>
            <person name="Shtratnikova V."/>
            <person name="Makarenko M."/>
            <person name="Klepikova A."/>
            <person name="Omelchenko D."/>
            <person name="Novikova G."/>
            <person name="Obukhova E."/>
            <person name="Bogdanov V."/>
            <person name="Penin A."/>
            <person name="Logacheva M."/>
        </authorList>
    </citation>
    <scope>NUCLEOTIDE SEQUENCE</scope>
    <source>
        <strain evidence="1">Hsosn_3</strain>
        <tissue evidence="1">Leaf</tissue>
    </source>
</reference>
<accession>A0AAD8H2X1</accession>
<protein>
    <submittedName>
        <fullName evidence="1">Uncharacterized protein</fullName>
    </submittedName>
</protein>
<name>A0AAD8H2X1_9APIA</name>
<comment type="caution">
    <text evidence="1">The sequence shown here is derived from an EMBL/GenBank/DDBJ whole genome shotgun (WGS) entry which is preliminary data.</text>
</comment>
<dbReference type="Proteomes" id="UP001237642">
    <property type="component" value="Unassembled WGS sequence"/>
</dbReference>
<sequence length="131" mass="14757">MVGNEEDVTRGRVVLYEDIELCMFEPPRGCGTGALPPIMYMLKEGLWTLWSCGVPLRTKKRGGKIKYAILVPENSSYGFDVLHCHCNHWHNSRCSIDMQCSVGKFNDMQTSCNSATPNATFKTMLHCHIPC</sequence>
<organism evidence="1 2">
    <name type="scientific">Heracleum sosnowskyi</name>
    <dbReference type="NCBI Taxonomy" id="360622"/>
    <lineage>
        <taxon>Eukaryota</taxon>
        <taxon>Viridiplantae</taxon>
        <taxon>Streptophyta</taxon>
        <taxon>Embryophyta</taxon>
        <taxon>Tracheophyta</taxon>
        <taxon>Spermatophyta</taxon>
        <taxon>Magnoliopsida</taxon>
        <taxon>eudicotyledons</taxon>
        <taxon>Gunneridae</taxon>
        <taxon>Pentapetalae</taxon>
        <taxon>asterids</taxon>
        <taxon>campanulids</taxon>
        <taxon>Apiales</taxon>
        <taxon>Apiaceae</taxon>
        <taxon>Apioideae</taxon>
        <taxon>apioid superclade</taxon>
        <taxon>Tordylieae</taxon>
        <taxon>Tordyliinae</taxon>
        <taxon>Heracleum</taxon>
    </lineage>
</organism>
<evidence type="ECO:0000313" key="1">
    <source>
        <dbReference type="EMBL" id="KAK1360020.1"/>
    </source>
</evidence>
<proteinExistence type="predicted"/>